<evidence type="ECO:0000313" key="8">
    <source>
        <dbReference type="EMBL" id="TFK78784.1"/>
    </source>
</evidence>
<dbReference type="EMBL" id="ML212329">
    <property type="protein sequence ID" value="TFK78784.1"/>
    <property type="molecule type" value="Genomic_DNA"/>
</dbReference>
<sequence length="94" mass="9767">TAVFISLPTIGEDLNISESNLQWVISAYALSSGCMLLFLGRLADLFGRKLTFIAGCVAMGVFGLGCGFAQDEITLDVLRAMQGLGPAASIPAAV</sequence>
<dbReference type="PROSITE" id="PS50850">
    <property type="entry name" value="MFS"/>
    <property type="match status" value="1"/>
</dbReference>
<evidence type="ECO:0000313" key="9">
    <source>
        <dbReference type="Proteomes" id="UP000308197"/>
    </source>
</evidence>
<dbReference type="InParanoid" id="A0A5C3NNG7"/>
<keyword evidence="9" id="KW-1185">Reference proteome</keyword>
<dbReference type="Proteomes" id="UP000308197">
    <property type="component" value="Unassembled WGS sequence"/>
</dbReference>
<dbReference type="InterPro" id="IPR020846">
    <property type="entry name" value="MFS_dom"/>
</dbReference>
<evidence type="ECO:0000256" key="4">
    <source>
        <dbReference type="ARBA" id="ARBA00022989"/>
    </source>
</evidence>
<evidence type="ECO:0000256" key="2">
    <source>
        <dbReference type="ARBA" id="ARBA00022448"/>
    </source>
</evidence>
<evidence type="ECO:0000256" key="5">
    <source>
        <dbReference type="ARBA" id="ARBA00023136"/>
    </source>
</evidence>
<dbReference type="PANTHER" id="PTHR42718:SF9">
    <property type="entry name" value="MAJOR FACILITATOR SUPERFAMILY MULTIDRUG TRANSPORTER MFSC"/>
    <property type="match status" value="1"/>
</dbReference>
<evidence type="ECO:0000256" key="6">
    <source>
        <dbReference type="SAM" id="Phobius"/>
    </source>
</evidence>
<feature type="domain" description="Major facilitator superfamily (MFS) profile" evidence="7">
    <location>
        <begin position="1"/>
        <end position="94"/>
    </location>
</feature>
<evidence type="ECO:0000256" key="3">
    <source>
        <dbReference type="ARBA" id="ARBA00022692"/>
    </source>
</evidence>
<evidence type="ECO:0000256" key="1">
    <source>
        <dbReference type="ARBA" id="ARBA00004141"/>
    </source>
</evidence>
<dbReference type="SUPFAM" id="SSF103473">
    <property type="entry name" value="MFS general substrate transporter"/>
    <property type="match status" value="1"/>
</dbReference>
<dbReference type="InterPro" id="IPR011701">
    <property type="entry name" value="MFS"/>
</dbReference>
<gene>
    <name evidence="8" type="ORF">K466DRAFT_462799</name>
</gene>
<keyword evidence="2" id="KW-0813">Transport</keyword>
<evidence type="ECO:0000259" key="7">
    <source>
        <dbReference type="PROSITE" id="PS50850"/>
    </source>
</evidence>
<feature type="transmembrane region" description="Helical" evidence="6">
    <location>
        <begin position="20"/>
        <end position="39"/>
    </location>
</feature>
<comment type="subcellular location">
    <subcellularLocation>
        <location evidence="1">Membrane</location>
        <topology evidence="1">Multi-pass membrane protein</topology>
    </subcellularLocation>
</comment>
<feature type="non-terminal residue" evidence="8">
    <location>
        <position position="94"/>
    </location>
</feature>
<dbReference type="GO" id="GO:0022857">
    <property type="term" value="F:transmembrane transporter activity"/>
    <property type="evidence" value="ECO:0007669"/>
    <property type="project" value="InterPro"/>
</dbReference>
<dbReference type="Pfam" id="PF07690">
    <property type="entry name" value="MFS_1"/>
    <property type="match status" value="1"/>
</dbReference>
<dbReference type="Gene3D" id="1.20.1720.10">
    <property type="entry name" value="Multidrug resistance protein D"/>
    <property type="match status" value="1"/>
</dbReference>
<feature type="non-terminal residue" evidence="8">
    <location>
        <position position="1"/>
    </location>
</feature>
<feature type="transmembrane region" description="Helical" evidence="6">
    <location>
        <begin position="51"/>
        <end position="70"/>
    </location>
</feature>
<keyword evidence="5 6" id="KW-0472">Membrane</keyword>
<keyword evidence="3 6" id="KW-0812">Transmembrane</keyword>
<dbReference type="STRING" id="1314778.A0A5C3NNG7"/>
<organism evidence="8 9">
    <name type="scientific">Polyporus arcularius HHB13444</name>
    <dbReference type="NCBI Taxonomy" id="1314778"/>
    <lineage>
        <taxon>Eukaryota</taxon>
        <taxon>Fungi</taxon>
        <taxon>Dikarya</taxon>
        <taxon>Basidiomycota</taxon>
        <taxon>Agaricomycotina</taxon>
        <taxon>Agaricomycetes</taxon>
        <taxon>Polyporales</taxon>
        <taxon>Polyporaceae</taxon>
        <taxon>Polyporus</taxon>
    </lineage>
</organism>
<reference evidence="8 9" key="1">
    <citation type="journal article" date="2019" name="Nat. Ecol. Evol.">
        <title>Megaphylogeny resolves global patterns of mushroom evolution.</title>
        <authorList>
            <person name="Varga T."/>
            <person name="Krizsan K."/>
            <person name="Foldi C."/>
            <person name="Dima B."/>
            <person name="Sanchez-Garcia M."/>
            <person name="Sanchez-Ramirez S."/>
            <person name="Szollosi G.J."/>
            <person name="Szarkandi J.G."/>
            <person name="Papp V."/>
            <person name="Albert L."/>
            <person name="Andreopoulos W."/>
            <person name="Angelini C."/>
            <person name="Antonin V."/>
            <person name="Barry K.W."/>
            <person name="Bougher N.L."/>
            <person name="Buchanan P."/>
            <person name="Buyck B."/>
            <person name="Bense V."/>
            <person name="Catcheside P."/>
            <person name="Chovatia M."/>
            <person name="Cooper J."/>
            <person name="Damon W."/>
            <person name="Desjardin D."/>
            <person name="Finy P."/>
            <person name="Geml J."/>
            <person name="Haridas S."/>
            <person name="Hughes K."/>
            <person name="Justo A."/>
            <person name="Karasinski D."/>
            <person name="Kautmanova I."/>
            <person name="Kiss B."/>
            <person name="Kocsube S."/>
            <person name="Kotiranta H."/>
            <person name="LaButti K.M."/>
            <person name="Lechner B.E."/>
            <person name="Liimatainen K."/>
            <person name="Lipzen A."/>
            <person name="Lukacs Z."/>
            <person name="Mihaltcheva S."/>
            <person name="Morgado L.N."/>
            <person name="Niskanen T."/>
            <person name="Noordeloos M.E."/>
            <person name="Ohm R.A."/>
            <person name="Ortiz-Santana B."/>
            <person name="Ovrebo C."/>
            <person name="Racz N."/>
            <person name="Riley R."/>
            <person name="Savchenko A."/>
            <person name="Shiryaev A."/>
            <person name="Soop K."/>
            <person name="Spirin V."/>
            <person name="Szebenyi C."/>
            <person name="Tomsovsky M."/>
            <person name="Tulloss R.E."/>
            <person name="Uehling J."/>
            <person name="Grigoriev I.V."/>
            <person name="Vagvolgyi C."/>
            <person name="Papp T."/>
            <person name="Martin F.M."/>
            <person name="Miettinen O."/>
            <person name="Hibbett D.S."/>
            <person name="Nagy L.G."/>
        </authorList>
    </citation>
    <scope>NUCLEOTIDE SEQUENCE [LARGE SCALE GENOMIC DNA]</scope>
    <source>
        <strain evidence="8 9">HHB13444</strain>
    </source>
</reference>
<dbReference type="InterPro" id="IPR036259">
    <property type="entry name" value="MFS_trans_sf"/>
</dbReference>
<dbReference type="GO" id="GO:0016020">
    <property type="term" value="C:membrane"/>
    <property type="evidence" value="ECO:0007669"/>
    <property type="project" value="UniProtKB-SubCell"/>
</dbReference>
<dbReference type="PROSITE" id="PS00216">
    <property type="entry name" value="SUGAR_TRANSPORT_1"/>
    <property type="match status" value="1"/>
</dbReference>
<accession>A0A5C3NNG7</accession>
<dbReference type="AlphaFoldDB" id="A0A5C3NNG7"/>
<dbReference type="PANTHER" id="PTHR42718">
    <property type="entry name" value="MAJOR FACILITATOR SUPERFAMILY MULTIDRUG TRANSPORTER MFSC"/>
    <property type="match status" value="1"/>
</dbReference>
<protein>
    <submittedName>
        <fullName evidence="8">MFS general substrate transporter</fullName>
    </submittedName>
</protein>
<proteinExistence type="predicted"/>
<name>A0A5C3NNG7_9APHY</name>
<dbReference type="InterPro" id="IPR005829">
    <property type="entry name" value="Sugar_transporter_CS"/>
</dbReference>
<keyword evidence="4 6" id="KW-1133">Transmembrane helix</keyword>